<keyword evidence="2" id="KW-1185">Reference proteome</keyword>
<comment type="caution">
    <text evidence="1">The sequence shown here is derived from an EMBL/GenBank/DDBJ whole genome shotgun (WGS) entry which is preliminary data.</text>
</comment>
<dbReference type="AlphaFoldDB" id="A0AAU9TQF5"/>
<dbReference type="GO" id="GO:0031123">
    <property type="term" value="P:RNA 3'-end processing"/>
    <property type="evidence" value="ECO:0007669"/>
    <property type="project" value="TreeGrafter"/>
</dbReference>
<name>A0AAU9TQF5_EUPED</name>
<dbReference type="Gene3D" id="1.10.1410.10">
    <property type="match status" value="3"/>
</dbReference>
<evidence type="ECO:0000313" key="1">
    <source>
        <dbReference type="EMBL" id="CAH2087714.1"/>
    </source>
</evidence>
<evidence type="ECO:0000313" key="2">
    <source>
        <dbReference type="Proteomes" id="UP001153954"/>
    </source>
</evidence>
<gene>
    <name evidence="1" type="ORF">EEDITHA_LOCUS3947</name>
</gene>
<dbReference type="EMBL" id="CAKOGL010000006">
    <property type="protein sequence ID" value="CAH2087714.1"/>
    <property type="molecule type" value="Genomic_DNA"/>
</dbReference>
<reference evidence="1" key="1">
    <citation type="submission" date="2022-03" db="EMBL/GenBank/DDBJ databases">
        <authorList>
            <person name="Tunstrom K."/>
        </authorList>
    </citation>
    <scope>NUCLEOTIDE SEQUENCE</scope>
</reference>
<dbReference type="GO" id="GO:0016779">
    <property type="term" value="F:nucleotidyltransferase activity"/>
    <property type="evidence" value="ECO:0007669"/>
    <property type="project" value="TreeGrafter"/>
</dbReference>
<accession>A0AAU9TQF5</accession>
<protein>
    <submittedName>
        <fullName evidence="1">Uncharacterized protein</fullName>
    </submittedName>
</protein>
<dbReference type="SUPFAM" id="SSF81631">
    <property type="entry name" value="PAP/OAS1 substrate-binding domain"/>
    <property type="match status" value="3"/>
</dbReference>
<dbReference type="Proteomes" id="UP001153954">
    <property type="component" value="Unassembled WGS sequence"/>
</dbReference>
<sequence>MVLHFLQCECTATRALARTTHTRAHSPPTRSPSWCCTSCSVSAPPHARWHALHTRTLSSYALTLMVLHFLQCECTATRALARTTHTRAHSPPTRSPSWCCTSCSVSAPPHARWHALHTRTLSSYALTLMVLHFLQCECTATRALARTTHTRAHSPPTRSPSWCCTSCSVSAPPHARWHALHTRTLSSYALTLMVLHFLQCECTATRALARTTHTRAHSPPTRSPSWCCTSCSVSAPPHARSHALHTHAHTLLLRAHPHGAALPAV</sequence>
<proteinExistence type="predicted"/>
<dbReference type="PANTHER" id="PTHR12271:SF40">
    <property type="entry name" value="POLY(A) RNA POLYMERASE GLD2"/>
    <property type="match status" value="1"/>
</dbReference>
<dbReference type="PANTHER" id="PTHR12271">
    <property type="entry name" value="POLY A POLYMERASE CID PAP -RELATED"/>
    <property type="match status" value="1"/>
</dbReference>
<organism evidence="1 2">
    <name type="scientific">Euphydryas editha</name>
    <name type="common">Edith's checkerspot</name>
    <dbReference type="NCBI Taxonomy" id="104508"/>
    <lineage>
        <taxon>Eukaryota</taxon>
        <taxon>Metazoa</taxon>
        <taxon>Ecdysozoa</taxon>
        <taxon>Arthropoda</taxon>
        <taxon>Hexapoda</taxon>
        <taxon>Insecta</taxon>
        <taxon>Pterygota</taxon>
        <taxon>Neoptera</taxon>
        <taxon>Endopterygota</taxon>
        <taxon>Lepidoptera</taxon>
        <taxon>Glossata</taxon>
        <taxon>Ditrysia</taxon>
        <taxon>Papilionoidea</taxon>
        <taxon>Nymphalidae</taxon>
        <taxon>Nymphalinae</taxon>
        <taxon>Euphydryas</taxon>
    </lineage>
</organism>